<dbReference type="GO" id="GO:0016790">
    <property type="term" value="F:thiolester hydrolase activity"/>
    <property type="evidence" value="ECO:0007669"/>
    <property type="project" value="UniProtKB-ARBA"/>
</dbReference>
<sequence length="164" mass="17350">MPVSEQALAERALSDQALADRTRAGATPPADPAREGWAVVPDCGFVDLVGPIYLRASDGAYAFAAEGKHRNLIGVVQGGMLMTFADRALGVTAMAAADGANCVTIEMQMHFIGAGRIGDWIVARPQVTQRTGSLVFMRAELTAGDRLVGTATGVWKILRRRPVA</sequence>
<feature type="domain" description="Thioesterase" evidence="1">
    <location>
        <begin position="74"/>
        <end position="148"/>
    </location>
</feature>
<evidence type="ECO:0000259" key="1">
    <source>
        <dbReference type="Pfam" id="PF03061"/>
    </source>
</evidence>
<reference evidence="2 3" key="1">
    <citation type="submission" date="2019-09" db="EMBL/GenBank/DDBJ databases">
        <title>YIM 48816 draft genome.</title>
        <authorList>
            <person name="Jiang L."/>
        </authorList>
    </citation>
    <scope>NUCLEOTIDE SEQUENCE [LARGE SCALE GENOMIC DNA]</scope>
    <source>
        <strain evidence="2 3">YIM 48816</strain>
    </source>
</reference>
<gene>
    <name evidence="2" type="ORF">F6X53_07355</name>
</gene>
<dbReference type="Pfam" id="PF03061">
    <property type="entry name" value="4HBT"/>
    <property type="match status" value="1"/>
</dbReference>
<accession>A0A6L3T0K8</accession>
<evidence type="ECO:0000313" key="2">
    <source>
        <dbReference type="EMBL" id="KAB1080046.1"/>
    </source>
</evidence>
<comment type="caution">
    <text evidence="2">The sequence shown here is derived from an EMBL/GenBank/DDBJ whole genome shotgun (WGS) entry which is preliminary data.</text>
</comment>
<name>A0A6L3T0K8_9HYPH</name>
<dbReference type="AlphaFoldDB" id="A0A6L3T0K8"/>
<organism evidence="2 3">
    <name type="scientific">Methylobacterium soli</name>
    <dbReference type="NCBI Taxonomy" id="553447"/>
    <lineage>
        <taxon>Bacteria</taxon>
        <taxon>Pseudomonadati</taxon>
        <taxon>Pseudomonadota</taxon>
        <taxon>Alphaproteobacteria</taxon>
        <taxon>Hyphomicrobiales</taxon>
        <taxon>Methylobacteriaceae</taxon>
        <taxon>Methylobacterium</taxon>
    </lineage>
</organism>
<dbReference type="InterPro" id="IPR006683">
    <property type="entry name" value="Thioestr_dom"/>
</dbReference>
<dbReference type="CDD" id="cd03443">
    <property type="entry name" value="PaaI_thioesterase"/>
    <property type="match status" value="1"/>
</dbReference>
<dbReference type="OrthoDB" id="3477511at2"/>
<dbReference type="SUPFAM" id="SSF54637">
    <property type="entry name" value="Thioesterase/thiol ester dehydrase-isomerase"/>
    <property type="match status" value="1"/>
</dbReference>
<proteinExistence type="predicted"/>
<dbReference type="Proteomes" id="UP000474159">
    <property type="component" value="Unassembled WGS sequence"/>
</dbReference>
<dbReference type="RefSeq" id="WP_150998974.1">
    <property type="nucleotide sequence ID" value="NZ_BPQY01000073.1"/>
</dbReference>
<dbReference type="Gene3D" id="3.10.129.10">
    <property type="entry name" value="Hotdog Thioesterase"/>
    <property type="match status" value="1"/>
</dbReference>
<dbReference type="InterPro" id="IPR029069">
    <property type="entry name" value="HotDog_dom_sf"/>
</dbReference>
<dbReference type="EMBL" id="VZZK01000006">
    <property type="protein sequence ID" value="KAB1080046.1"/>
    <property type="molecule type" value="Genomic_DNA"/>
</dbReference>
<keyword evidence="3" id="KW-1185">Reference proteome</keyword>
<evidence type="ECO:0000313" key="3">
    <source>
        <dbReference type="Proteomes" id="UP000474159"/>
    </source>
</evidence>
<protein>
    <submittedName>
        <fullName evidence="2">PaaI family thioesterase</fullName>
    </submittedName>
</protein>